<reference evidence="2 3" key="1">
    <citation type="journal article" date="2016" name="Mol. Biol. Evol.">
        <title>Comparative Genomics of Early-Diverging Mushroom-Forming Fungi Provides Insights into the Origins of Lignocellulose Decay Capabilities.</title>
        <authorList>
            <person name="Nagy L.G."/>
            <person name="Riley R."/>
            <person name="Tritt A."/>
            <person name="Adam C."/>
            <person name="Daum C."/>
            <person name="Floudas D."/>
            <person name="Sun H."/>
            <person name="Yadav J.S."/>
            <person name="Pangilinan J."/>
            <person name="Larsson K.H."/>
            <person name="Matsuura K."/>
            <person name="Barry K."/>
            <person name="Labutti K."/>
            <person name="Kuo R."/>
            <person name="Ohm R.A."/>
            <person name="Bhattacharya S.S."/>
            <person name="Shirouzu T."/>
            <person name="Yoshinaga Y."/>
            <person name="Martin F.M."/>
            <person name="Grigoriev I.V."/>
            <person name="Hibbett D.S."/>
        </authorList>
    </citation>
    <scope>NUCLEOTIDE SEQUENCE [LARGE SCALE GENOMIC DNA]</scope>
    <source>
        <strain evidence="2 3">HHB10207 ss-3</strain>
    </source>
</reference>
<accession>A0A165XTL3</accession>
<name>A0A165XTL3_9AGAM</name>
<feature type="compositionally biased region" description="Polar residues" evidence="1">
    <location>
        <begin position="140"/>
        <end position="187"/>
    </location>
</feature>
<proteinExistence type="predicted"/>
<evidence type="ECO:0000313" key="3">
    <source>
        <dbReference type="Proteomes" id="UP000076798"/>
    </source>
</evidence>
<protein>
    <submittedName>
        <fullName evidence="2">Uncharacterized protein</fullName>
    </submittedName>
</protein>
<feature type="region of interest" description="Disordered" evidence="1">
    <location>
        <begin position="138"/>
        <end position="222"/>
    </location>
</feature>
<dbReference type="EMBL" id="KV428322">
    <property type="protein sequence ID" value="KZT32532.1"/>
    <property type="molecule type" value="Genomic_DNA"/>
</dbReference>
<gene>
    <name evidence="2" type="ORF">SISSUDRAFT_1037676</name>
</gene>
<evidence type="ECO:0000256" key="1">
    <source>
        <dbReference type="SAM" id="MobiDB-lite"/>
    </source>
</evidence>
<dbReference type="AlphaFoldDB" id="A0A165XTL3"/>
<keyword evidence="3" id="KW-1185">Reference proteome</keyword>
<feature type="region of interest" description="Disordered" evidence="1">
    <location>
        <begin position="1"/>
        <end position="25"/>
    </location>
</feature>
<feature type="region of interest" description="Disordered" evidence="1">
    <location>
        <begin position="444"/>
        <end position="464"/>
    </location>
</feature>
<evidence type="ECO:0000313" key="2">
    <source>
        <dbReference type="EMBL" id="KZT32532.1"/>
    </source>
</evidence>
<dbReference type="Proteomes" id="UP000076798">
    <property type="component" value="Unassembled WGS sequence"/>
</dbReference>
<organism evidence="2 3">
    <name type="scientific">Sistotremastrum suecicum HHB10207 ss-3</name>
    <dbReference type="NCBI Taxonomy" id="1314776"/>
    <lineage>
        <taxon>Eukaryota</taxon>
        <taxon>Fungi</taxon>
        <taxon>Dikarya</taxon>
        <taxon>Basidiomycota</taxon>
        <taxon>Agaricomycotina</taxon>
        <taxon>Agaricomycetes</taxon>
        <taxon>Sistotremastrales</taxon>
        <taxon>Sistotremastraceae</taxon>
        <taxon>Sistotremastrum</taxon>
    </lineage>
</organism>
<sequence length="464" mass="51968">MSEVDIEKYPPGSGNSTTPAPINTTQADISVNSQSFEVDEPTVNLESSSFELGPSTRAHNDNQGLVKNAVEVAELVHSSMIQFCADHNVDDSQVANAFIELHRFKTKGRAEMQALFQKYSQGEFLSAFISSAPNIHQIETPHSTPSRSVIFKQNGTLNSPSRESVNLDSRSKISGTAQSEKASSPHSTAIDRTRSESPSNDSDDDSELVRDPPVLRGRVSSDDSHIKAKKLISIELDDLPTPLFGSWPRSLRVPPNRHHPKDSDHTLVSAKGSGVTRIEIRKALKEIFLPLAEPDDRDQFKWRQYPFRMVELGYVLINIPYGLPPMAQWDEFNPSLGEARPGALFFEAILAEDPSKRMCIVHRRHFAEDAQPALFSYVNTNGNDIVYEDTFELYGNASGRRKDLPTRLPEFDSFGACKCNLSGCIPPDLSPWIEHRPIWKPDLKMRKRQHCSPDPKSRKKTKNH</sequence>
<feature type="compositionally biased region" description="Polar residues" evidence="1">
    <location>
        <begin position="13"/>
        <end position="25"/>
    </location>
</feature>